<keyword evidence="6" id="KW-1185">Reference proteome</keyword>
<comment type="caution">
    <text evidence="5">The sequence shown here is derived from an EMBL/GenBank/DDBJ whole genome shotgun (WGS) entry which is preliminary data.</text>
</comment>
<dbReference type="RefSeq" id="WP_185193035.1">
    <property type="nucleotide sequence ID" value="NZ_JACKXD010000003.1"/>
</dbReference>
<protein>
    <submittedName>
        <fullName evidence="5">Uncharacterized protein</fullName>
    </submittedName>
</protein>
<dbReference type="Proteomes" id="UP000546257">
    <property type="component" value="Unassembled WGS sequence"/>
</dbReference>
<name>A0A7J9SKW8_9EURY</name>
<feature type="region of interest" description="Disordered" evidence="1">
    <location>
        <begin position="121"/>
        <end position="210"/>
    </location>
</feature>
<feature type="compositionally biased region" description="Basic and acidic residues" evidence="1">
    <location>
        <begin position="300"/>
        <end position="311"/>
    </location>
</feature>
<dbReference type="EMBL" id="JACKXD010000003">
    <property type="protein sequence ID" value="MBB6646676.1"/>
    <property type="molecule type" value="Genomic_DNA"/>
</dbReference>
<evidence type="ECO:0000256" key="1">
    <source>
        <dbReference type="SAM" id="MobiDB-lite"/>
    </source>
</evidence>
<proteinExistence type="predicted"/>
<dbReference type="InterPro" id="IPR058809">
    <property type="entry name" value="DUF8073_M"/>
</dbReference>
<evidence type="ECO:0000259" key="4">
    <source>
        <dbReference type="Pfam" id="PF26272"/>
    </source>
</evidence>
<dbReference type="InterPro" id="IPR058810">
    <property type="entry name" value="DUF8073_C"/>
</dbReference>
<dbReference type="Pfam" id="PF26271">
    <property type="entry name" value="DUF8073_M"/>
    <property type="match status" value="1"/>
</dbReference>
<dbReference type="Pfam" id="PF26272">
    <property type="entry name" value="DUF8073_N"/>
    <property type="match status" value="1"/>
</dbReference>
<accession>A0A7J9SKW8</accession>
<evidence type="ECO:0000259" key="2">
    <source>
        <dbReference type="Pfam" id="PF26270"/>
    </source>
</evidence>
<reference evidence="5 6" key="1">
    <citation type="submission" date="2020-08" db="EMBL/GenBank/DDBJ databases">
        <authorList>
            <person name="Seo M.-J."/>
        </authorList>
    </citation>
    <scope>NUCLEOTIDE SEQUENCE [LARGE SCALE GENOMIC DNA]</scope>
    <source>
        <strain evidence="5 6">MBLA0160</strain>
    </source>
</reference>
<dbReference type="InterPro" id="IPR058811">
    <property type="entry name" value="DUF8073_N"/>
</dbReference>
<dbReference type="AlphaFoldDB" id="A0A7J9SKW8"/>
<sequence length="400" mass="40602">MVTQTHSPFETLARVIEHLDDDGRTVRRTEAAGGGGDGALRATVDVSVGALSGDDAGFEPTDAAVDGALSVTFRAPAFPDPAEALSGAYPGVSVDPTDVWVEDGAVVVTLAVTIGGADRSIGAEDTTANDGADGASGDEGAPGSAASTFGSAAADGAGAVTADATETGSEDAHEADADQTSAEDDEPAAEVVSPLDAVRDESVPPYDDTPYLRRLYETCGTFAEMSERIEMDVSAETVRRYMIEADVHSPTSYETGGGAASGAGRADGSEPPTEDGAASGAGTVDGSEPPTEDGAASTDGADRGGAGEHDPAASLPDEQLVADGIGLPESLTLRDVVDAVVGARTVHEVQREIGLDYDRTRQLLTQLNVLDLVVGRVAADRTVTVDIVADRIRQCTPDAA</sequence>
<dbReference type="Pfam" id="PF26270">
    <property type="entry name" value="DUF8073_C"/>
    <property type="match status" value="1"/>
</dbReference>
<evidence type="ECO:0000259" key="3">
    <source>
        <dbReference type="Pfam" id="PF26271"/>
    </source>
</evidence>
<gene>
    <name evidence="5" type="ORF">H5V44_10330</name>
</gene>
<feature type="domain" description="DUF8073" evidence="4">
    <location>
        <begin position="6"/>
        <end position="114"/>
    </location>
</feature>
<evidence type="ECO:0000313" key="5">
    <source>
        <dbReference type="EMBL" id="MBB6646676.1"/>
    </source>
</evidence>
<evidence type="ECO:0000313" key="6">
    <source>
        <dbReference type="Proteomes" id="UP000546257"/>
    </source>
</evidence>
<organism evidence="5 6">
    <name type="scientific">Halobellus ruber</name>
    <dbReference type="NCBI Taxonomy" id="2761102"/>
    <lineage>
        <taxon>Archaea</taxon>
        <taxon>Methanobacteriati</taxon>
        <taxon>Methanobacteriota</taxon>
        <taxon>Stenosarchaea group</taxon>
        <taxon>Halobacteria</taxon>
        <taxon>Halobacteriales</taxon>
        <taxon>Haloferacaceae</taxon>
        <taxon>Halobellus</taxon>
    </lineage>
</organism>
<feature type="domain" description="DUF8073" evidence="2">
    <location>
        <begin position="335"/>
        <end position="396"/>
    </location>
</feature>
<feature type="domain" description="DUF8073" evidence="3">
    <location>
        <begin position="206"/>
        <end position="246"/>
    </location>
</feature>
<feature type="compositionally biased region" description="Low complexity" evidence="1">
    <location>
        <begin position="123"/>
        <end position="167"/>
    </location>
</feature>
<feature type="region of interest" description="Disordered" evidence="1">
    <location>
        <begin position="249"/>
        <end position="315"/>
    </location>
</feature>